<accession>A0A6G6GQ52</accession>
<proteinExistence type="predicted"/>
<keyword evidence="2" id="KW-1185">Reference proteome</keyword>
<dbReference type="Proteomes" id="UP000505306">
    <property type="component" value="Chromosome"/>
</dbReference>
<dbReference type="InterPro" id="IPR025345">
    <property type="entry name" value="DUF4249"/>
</dbReference>
<dbReference type="PROSITE" id="PS51257">
    <property type="entry name" value="PROKAR_LIPOPROTEIN"/>
    <property type="match status" value="1"/>
</dbReference>
<gene>
    <name evidence="1" type="ORF">G5B37_14275</name>
</gene>
<evidence type="ECO:0000313" key="1">
    <source>
        <dbReference type="EMBL" id="QIE60679.1"/>
    </source>
</evidence>
<organism evidence="1 2">
    <name type="scientific">Rasiella rasia</name>
    <dbReference type="NCBI Taxonomy" id="2744027"/>
    <lineage>
        <taxon>Bacteria</taxon>
        <taxon>Pseudomonadati</taxon>
        <taxon>Bacteroidota</taxon>
        <taxon>Flavobacteriia</taxon>
        <taxon>Flavobacteriales</taxon>
        <taxon>Flavobacteriaceae</taxon>
        <taxon>Rasiella</taxon>
    </lineage>
</organism>
<dbReference type="RefSeq" id="WP_164680690.1">
    <property type="nucleotide sequence ID" value="NZ_CP049057.1"/>
</dbReference>
<dbReference type="AlphaFoldDB" id="A0A6G6GQ52"/>
<sequence length="266" mass="29581">MKKLFILIAVAIVSISCEDVVEIELNEDTPKVVIDAKLTRDLATNESQVYVRITTTAPFFGTTIPTVSNAIVTITDASGTSELTHTSNGVYTANISVEDNETYTLEINYNGQVYTASEVLNTVPPLEFVEQRNDGGFSGEDIELKAFFTDPAGVENYYFFEGLSEAGNVYDTFYDEFFDGNEIFGFYLVEDIEPNDEVTFFLSGVDQQFYNFMFTLLQQSSEDGGGPFETQPATVRGNIVNTTNPDNYPLGYFRVSEISTLSYTVQ</sequence>
<name>A0A6G6GQ52_9FLAO</name>
<evidence type="ECO:0000313" key="2">
    <source>
        <dbReference type="Proteomes" id="UP000505306"/>
    </source>
</evidence>
<protein>
    <submittedName>
        <fullName evidence="1">DUF4249 domain-containing protein</fullName>
    </submittedName>
</protein>
<dbReference type="KEGG" id="mgel:G5B37_14275"/>
<reference evidence="1 2" key="1">
    <citation type="submission" date="2020-02" db="EMBL/GenBank/DDBJ databases">
        <title>Complete genome sequence of Flavobacteriaceae bacterium.</title>
        <authorList>
            <person name="Kim S.-J."/>
            <person name="Kim Y.-S."/>
            <person name="Kim K.-H."/>
        </authorList>
    </citation>
    <scope>NUCLEOTIDE SEQUENCE [LARGE SCALE GENOMIC DNA]</scope>
    <source>
        <strain evidence="1 2">RR4-40</strain>
    </source>
</reference>
<dbReference type="EMBL" id="CP049057">
    <property type="protein sequence ID" value="QIE60679.1"/>
    <property type="molecule type" value="Genomic_DNA"/>
</dbReference>
<dbReference type="Pfam" id="PF14054">
    <property type="entry name" value="DUF4249"/>
    <property type="match status" value="1"/>
</dbReference>